<dbReference type="SUPFAM" id="SSF56317">
    <property type="entry name" value="Carbon-nitrogen hydrolase"/>
    <property type="match status" value="1"/>
</dbReference>
<evidence type="ECO:0000313" key="3">
    <source>
        <dbReference type="Proteomes" id="UP000245609"/>
    </source>
</evidence>
<evidence type="ECO:0000259" key="1">
    <source>
        <dbReference type="PROSITE" id="PS50263"/>
    </source>
</evidence>
<sequence length="286" mass="31487">MTGRQTKASVAQFFVSDDTEKNLGIIVSLIERAASSGSKIVFFPEYSDYLSDRIGRDDVSQTVEEGWFISGVKKAAVENDIWVDVYFHETNPSSKYPYNTSVLINSEGQVVTTYRKLHMFIADVADGPQIDEGAMVTRGSTVTPPVDSPIGKLGLAICHDLRFPELASAMREMGAQSIAYCAAFSVMTGIPQWEALLRARAIETQTYVFGAGQIGAHGPNRAFFGNSLIVDPWGNVIARCNTTNEPTIATADIDLDYINVCRKQVSITTSKRYDVFNLKENDFVPK</sequence>
<gene>
    <name evidence="2" type="ORF">BB560_003928</name>
</gene>
<dbReference type="STRING" id="133381.A0A2T9ZAN5"/>
<dbReference type="PROSITE" id="PS50263">
    <property type="entry name" value="CN_HYDROLASE"/>
    <property type="match status" value="1"/>
</dbReference>
<keyword evidence="3" id="KW-1185">Reference proteome</keyword>
<dbReference type="PANTHER" id="PTHR23088:SF27">
    <property type="entry name" value="DEAMINATED GLUTATHIONE AMIDASE"/>
    <property type="match status" value="1"/>
</dbReference>
<dbReference type="InterPro" id="IPR003010">
    <property type="entry name" value="C-N_Hydrolase"/>
</dbReference>
<dbReference type="Proteomes" id="UP000245609">
    <property type="component" value="Unassembled WGS sequence"/>
</dbReference>
<evidence type="ECO:0000313" key="2">
    <source>
        <dbReference type="EMBL" id="PVV01644.1"/>
    </source>
</evidence>
<feature type="domain" description="CN hydrolase" evidence="1">
    <location>
        <begin position="6"/>
        <end position="255"/>
    </location>
</feature>
<dbReference type="Gene3D" id="3.60.110.10">
    <property type="entry name" value="Carbon-nitrogen hydrolase"/>
    <property type="match status" value="1"/>
</dbReference>
<dbReference type="PANTHER" id="PTHR23088">
    <property type="entry name" value="NITRILASE-RELATED"/>
    <property type="match status" value="1"/>
</dbReference>
<dbReference type="AlphaFoldDB" id="A0A2T9ZAN5"/>
<dbReference type="EMBL" id="MBFS01000922">
    <property type="protein sequence ID" value="PVV01644.1"/>
    <property type="molecule type" value="Genomic_DNA"/>
</dbReference>
<dbReference type="OrthoDB" id="10250282at2759"/>
<proteinExistence type="predicted"/>
<comment type="caution">
    <text evidence="2">The sequence shown here is derived from an EMBL/GenBank/DDBJ whole genome shotgun (WGS) entry which is preliminary data.</text>
</comment>
<dbReference type="InterPro" id="IPR036526">
    <property type="entry name" value="C-N_Hydrolase_sf"/>
</dbReference>
<dbReference type="Pfam" id="PF00795">
    <property type="entry name" value="CN_hydrolase"/>
    <property type="match status" value="1"/>
</dbReference>
<protein>
    <recommendedName>
        <fullName evidence="1">CN hydrolase domain-containing protein</fullName>
    </recommendedName>
</protein>
<name>A0A2T9ZAN5_9FUNG</name>
<reference evidence="2 3" key="1">
    <citation type="journal article" date="2018" name="MBio">
        <title>Comparative Genomics Reveals the Core Gene Toolbox for the Fungus-Insect Symbiosis.</title>
        <authorList>
            <person name="Wang Y."/>
            <person name="Stata M."/>
            <person name="Wang W."/>
            <person name="Stajich J.E."/>
            <person name="White M.M."/>
            <person name="Moncalvo J.M."/>
        </authorList>
    </citation>
    <scope>NUCLEOTIDE SEQUENCE [LARGE SCALE GENOMIC DNA]</scope>
    <source>
        <strain evidence="2 3">SC-DP-2</strain>
    </source>
</reference>
<accession>A0A2T9ZAN5</accession>
<organism evidence="2 3">
    <name type="scientific">Smittium megazygosporum</name>
    <dbReference type="NCBI Taxonomy" id="133381"/>
    <lineage>
        <taxon>Eukaryota</taxon>
        <taxon>Fungi</taxon>
        <taxon>Fungi incertae sedis</taxon>
        <taxon>Zoopagomycota</taxon>
        <taxon>Kickxellomycotina</taxon>
        <taxon>Harpellomycetes</taxon>
        <taxon>Harpellales</taxon>
        <taxon>Legeriomycetaceae</taxon>
        <taxon>Smittium</taxon>
    </lineage>
</organism>